<feature type="transmembrane region" description="Helical" evidence="5">
    <location>
        <begin position="294"/>
        <end position="314"/>
    </location>
</feature>
<keyword evidence="2 5" id="KW-0812">Transmembrane</keyword>
<accession>A0A848DDS8</accession>
<dbReference type="Gene3D" id="1.20.1250.20">
    <property type="entry name" value="MFS general substrate transporter like domains"/>
    <property type="match status" value="1"/>
</dbReference>
<name>A0A848DDS8_9PSEU</name>
<keyword evidence="8" id="KW-1185">Reference proteome</keyword>
<dbReference type="GO" id="GO:0005886">
    <property type="term" value="C:plasma membrane"/>
    <property type="evidence" value="ECO:0007669"/>
    <property type="project" value="UniProtKB-SubCell"/>
</dbReference>
<protein>
    <submittedName>
        <fullName evidence="7">MFS transporter</fullName>
    </submittedName>
</protein>
<dbReference type="CDD" id="cd17365">
    <property type="entry name" value="MFS_PcaK_like"/>
    <property type="match status" value="1"/>
</dbReference>
<feature type="transmembrane region" description="Helical" evidence="5">
    <location>
        <begin position="150"/>
        <end position="174"/>
    </location>
</feature>
<feature type="domain" description="Major facilitator superfamily (MFS) profile" evidence="6">
    <location>
        <begin position="26"/>
        <end position="441"/>
    </location>
</feature>
<dbReference type="EMBL" id="JAAXKZ010000008">
    <property type="protein sequence ID" value="NMH90732.1"/>
    <property type="molecule type" value="Genomic_DNA"/>
</dbReference>
<keyword evidence="4 5" id="KW-0472">Membrane</keyword>
<dbReference type="InterPro" id="IPR011701">
    <property type="entry name" value="MFS"/>
</dbReference>
<evidence type="ECO:0000256" key="2">
    <source>
        <dbReference type="ARBA" id="ARBA00022692"/>
    </source>
</evidence>
<dbReference type="InterPro" id="IPR036259">
    <property type="entry name" value="MFS_trans_sf"/>
</dbReference>
<keyword evidence="3 5" id="KW-1133">Transmembrane helix</keyword>
<feature type="transmembrane region" description="Helical" evidence="5">
    <location>
        <begin position="349"/>
        <end position="377"/>
    </location>
</feature>
<feature type="transmembrane region" description="Helical" evidence="5">
    <location>
        <begin position="117"/>
        <end position="138"/>
    </location>
</feature>
<organism evidence="7 8">
    <name type="scientific">Pseudonocardia bannensis</name>
    <dbReference type="NCBI Taxonomy" id="630973"/>
    <lineage>
        <taxon>Bacteria</taxon>
        <taxon>Bacillati</taxon>
        <taxon>Actinomycetota</taxon>
        <taxon>Actinomycetes</taxon>
        <taxon>Pseudonocardiales</taxon>
        <taxon>Pseudonocardiaceae</taxon>
        <taxon>Pseudonocardia</taxon>
    </lineage>
</organism>
<feature type="transmembrane region" description="Helical" evidence="5">
    <location>
        <begin position="417"/>
        <end position="436"/>
    </location>
</feature>
<dbReference type="GO" id="GO:0046943">
    <property type="term" value="F:carboxylic acid transmembrane transporter activity"/>
    <property type="evidence" value="ECO:0007669"/>
    <property type="project" value="TreeGrafter"/>
</dbReference>
<dbReference type="RefSeq" id="WP_169410226.1">
    <property type="nucleotide sequence ID" value="NZ_JAAXKZ010000008.1"/>
</dbReference>
<dbReference type="PANTHER" id="PTHR23508:SF10">
    <property type="entry name" value="CARBOXYLIC ACID TRANSPORTER PROTEIN HOMOLOG"/>
    <property type="match status" value="1"/>
</dbReference>
<dbReference type="Pfam" id="PF07690">
    <property type="entry name" value="MFS_1"/>
    <property type="match status" value="1"/>
</dbReference>
<evidence type="ECO:0000256" key="3">
    <source>
        <dbReference type="ARBA" id="ARBA00022989"/>
    </source>
</evidence>
<dbReference type="PANTHER" id="PTHR23508">
    <property type="entry name" value="CARBOXYLIC ACID TRANSPORTER PROTEIN HOMOLOG"/>
    <property type="match status" value="1"/>
</dbReference>
<evidence type="ECO:0000256" key="4">
    <source>
        <dbReference type="ARBA" id="ARBA00023136"/>
    </source>
</evidence>
<evidence type="ECO:0000259" key="6">
    <source>
        <dbReference type="PROSITE" id="PS50850"/>
    </source>
</evidence>
<dbReference type="PROSITE" id="PS50850">
    <property type="entry name" value="MFS"/>
    <property type="match status" value="1"/>
</dbReference>
<comment type="subcellular location">
    <subcellularLocation>
        <location evidence="1">Cell membrane</location>
        <topology evidence="1">Multi-pass membrane protein</topology>
    </subcellularLocation>
</comment>
<feature type="transmembrane region" description="Helical" evidence="5">
    <location>
        <begin position="389"/>
        <end position="411"/>
    </location>
</feature>
<sequence length="469" mass="50023">MSLQARPLQLPDFVDERRVSPFQYVVITLCGLVMFIDGFDTQAISYMAPHIAEEWGLSRQVLGPIFSSALVGLMVGYLVLSPLSDRFGHKRVIVVATIGFGVCTLAAVWAGSVTELMVLRFLTGLGLGAAAPSCVAMTGEFSPKRLRATFVLVIYCGFSLGFVVAGLAAGWLIPVYGWRSMFWIGALAPLALVPLLLRFLPESPVFMIRRGHDPQRIHQVFRRMDRSLAPAQAPTFAVEAEDSGRRAALSSLFTRDRVLGTLLLWFIFAINLAEFYALQSWLPTIMTGLDYDMSTVVTATTLTTVGGIAAAFVTGPAMDRLGAYGTLGVVYLVGFVFVALTGLAFNAPLWVLLIANFFAGCCISGGQKSLIALAAVFYPASMRSTGVGWALGIGRIGGILGPIVIGAALGANWSASAVFYAMAVPMLVAGLAVLFLGRRYGTRKNRTAAVADPVEPATTTVASQDGARA</sequence>
<reference evidence="7 8" key="1">
    <citation type="submission" date="2020-04" db="EMBL/GenBank/DDBJ databases">
        <authorList>
            <person name="Klaysubun C."/>
            <person name="Duangmal K."/>
            <person name="Lipun K."/>
        </authorList>
    </citation>
    <scope>NUCLEOTIDE SEQUENCE [LARGE SCALE GENOMIC DNA]</scope>
    <source>
        <strain evidence="7 8">DSM 45300</strain>
    </source>
</reference>
<feature type="transmembrane region" description="Helical" evidence="5">
    <location>
        <begin position="321"/>
        <end position="343"/>
    </location>
</feature>
<dbReference type="SUPFAM" id="SSF103473">
    <property type="entry name" value="MFS general substrate transporter"/>
    <property type="match status" value="1"/>
</dbReference>
<feature type="transmembrane region" description="Helical" evidence="5">
    <location>
        <begin position="21"/>
        <end position="41"/>
    </location>
</feature>
<feature type="transmembrane region" description="Helical" evidence="5">
    <location>
        <begin position="61"/>
        <end position="80"/>
    </location>
</feature>
<evidence type="ECO:0000256" key="5">
    <source>
        <dbReference type="SAM" id="Phobius"/>
    </source>
</evidence>
<feature type="transmembrane region" description="Helical" evidence="5">
    <location>
        <begin position="262"/>
        <end position="282"/>
    </location>
</feature>
<comment type="caution">
    <text evidence="7">The sequence shown here is derived from an EMBL/GenBank/DDBJ whole genome shotgun (WGS) entry which is preliminary data.</text>
</comment>
<proteinExistence type="predicted"/>
<feature type="transmembrane region" description="Helical" evidence="5">
    <location>
        <begin position="92"/>
        <end position="111"/>
    </location>
</feature>
<evidence type="ECO:0000313" key="8">
    <source>
        <dbReference type="Proteomes" id="UP000586918"/>
    </source>
</evidence>
<feature type="transmembrane region" description="Helical" evidence="5">
    <location>
        <begin position="180"/>
        <end position="200"/>
    </location>
</feature>
<dbReference type="Proteomes" id="UP000586918">
    <property type="component" value="Unassembled WGS sequence"/>
</dbReference>
<gene>
    <name evidence="7" type="ORF">HF519_03870</name>
</gene>
<evidence type="ECO:0000313" key="7">
    <source>
        <dbReference type="EMBL" id="NMH90732.1"/>
    </source>
</evidence>
<evidence type="ECO:0000256" key="1">
    <source>
        <dbReference type="ARBA" id="ARBA00004651"/>
    </source>
</evidence>
<dbReference type="InterPro" id="IPR020846">
    <property type="entry name" value="MFS_dom"/>
</dbReference>
<dbReference type="AlphaFoldDB" id="A0A848DDS8"/>